<evidence type="ECO:0000313" key="6">
    <source>
        <dbReference type="EMBL" id="MEK7954186.1"/>
    </source>
</evidence>
<dbReference type="InterPro" id="IPR036034">
    <property type="entry name" value="PDZ_sf"/>
</dbReference>
<dbReference type="PANTHER" id="PTHR22939:SF129">
    <property type="entry name" value="SERINE PROTEASE HTRA2, MITOCHONDRIAL"/>
    <property type="match status" value="1"/>
</dbReference>
<feature type="domain" description="PDZ" evidence="5">
    <location>
        <begin position="480"/>
        <end position="530"/>
    </location>
</feature>
<protein>
    <submittedName>
        <fullName evidence="6">PDZ domain-containing protein</fullName>
    </submittedName>
</protein>
<name>A0ABU9B2Q3_9BACT</name>
<dbReference type="EMBL" id="JBBUKT010000016">
    <property type="protein sequence ID" value="MEK7954186.1"/>
    <property type="molecule type" value="Genomic_DNA"/>
</dbReference>
<dbReference type="RefSeq" id="WP_341407954.1">
    <property type="nucleotide sequence ID" value="NZ_JBBUKT010000016.1"/>
</dbReference>
<evidence type="ECO:0000256" key="4">
    <source>
        <dbReference type="SAM" id="SignalP"/>
    </source>
</evidence>
<evidence type="ECO:0000256" key="3">
    <source>
        <dbReference type="ARBA" id="ARBA00022801"/>
    </source>
</evidence>
<gene>
    <name evidence="6" type="ORF">WKV53_26955</name>
</gene>
<dbReference type="SMART" id="SM00228">
    <property type="entry name" value="PDZ"/>
    <property type="match status" value="4"/>
</dbReference>
<comment type="similarity">
    <text evidence="1">Belongs to the peptidase S1C family.</text>
</comment>
<feature type="chain" id="PRO_5046946046" evidence="4">
    <location>
        <begin position="26"/>
        <end position="685"/>
    </location>
</feature>
<dbReference type="InterPro" id="IPR001940">
    <property type="entry name" value="Peptidase_S1C"/>
</dbReference>
<dbReference type="Pfam" id="PF13365">
    <property type="entry name" value="Trypsin_2"/>
    <property type="match status" value="1"/>
</dbReference>
<evidence type="ECO:0000256" key="1">
    <source>
        <dbReference type="ARBA" id="ARBA00010541"/>
    </source>
</evidence>
<dbReference type="Gene3D" id="2.40.10.10">
    <property type="entry name" value="Trypsin-like serine proteases"/>
    <property type="match status" value="2"/>
</dbReference>
<dbReference type="PANTHER" id="PTHR22939">
    <property type="entry name" value="SERINE PROTEASE FAMILY S1C HTRA-RELATED"/>
    <property type="match status" value="1"/>
</dbReference>
<sequence length="685" mass="73461">MTATTCRSALLVLALATCQTLPVFSQDAAAPAVPVPAPEVSDAINKVYPALVRIYVVMEEGADGTMKKMQGSGSGTIISPEGHVLTNHHVAGRGTRFVCTLSNHDEVDATLVGTDALADLAILKLDLSTRRFKDQPLAVAGFGDSDKLKTGDLVFAMGSPGGLSQSVTRGIVANTEMIVPRHQIGLTLDGEKVGELVRWIGHDAIIYPGNSGGPLVNPAGEIVGVNEVGIASLGGAIPSNLAKKVAAELIDRGHVTRSWIGLEPQALLRSMANQKGALVASIWKGSPADQAGIKPGDFITAYQDTPLPDCHAAEDLPIFNAMVLNTKPGTEVTLAGMHDGQPHTWKLTTVLREPTLDKEAELREWGLTTRDFTLVSALEKSRDNKDGVLVDTTRAGGPSAEAKPPLRGGDVITKVGGKPVKSRAELIAFTTDFVKDITEPKPLLVEFERDRQHYATVVKVGPPKEPVKPRLAEKAWMGLATQVITDELATAMGIAGKKGVRITSLAPDSPAKRAGLLEGDLLLKLDGKVINARRPEDSEVFPELILAYPVDATVELTGMRDGQPQTWNVSLAARPIDDSELREYKDELFEFTARQLSTAQKDKMKEDLEQEPAGMSVLKVEPSGWAALGGLAPDDVILTIDGAPMNEIDALKAKLLSLRDSKPRSVVFGIRRGPRTWFLEIEPRW</sequence>
<dbReference type="Gene3D" id="2.30.42.10">
    <property type="match status" value="4"/>
</dbReference>
<evidence type="ECO:0000313" key="7">
    <source>
        <dbReference type="Proteomes" id="UP001371305"/>
    </source>
</evidence>
<dbReference type="PRINTS" id="PR00834">
    <property type="entry name" value="PROTEASES2C"/>
</dbReference>
<evidence type="ECO:0000256" key="2">
    <source>
        <dbReference type="ARBA" id="ARBA00022670"/>
    </source>
</evidence>
<organism evidence="6 7">
    <name type="scientific">Luteolibacter soli</name>
    <dbReference type="NCBI Taxonomy" id="3135280"/>
    <lineage>
        <taxon>Bacteria</taxon>
        <taxon>Pseudomonadati</taxon>
        <taxon>Verrucomicrobiota</taxon>
        <taxon>Verrucomicrobiia</taxon>
        <taxon>Verrucomicrobiales</taxon>
        <taxon>Verrucomicrobiaceae</taxon>
        <taxon>Luteolibacter</taxon>
    </lineage>
</organism>
<dbReference type="InterPro" id="IPR001478">
    <property type="entry name" value="PDZ"/>
</dbReference>
<dbReference type="SUPFAM" id="SSF50494">
    <property type="entry name" value="Trypsin-like serine proteases"/>
    <property type="match status" value="1"/>
</dbReference>
<dbReference type="SUPFAM" id="SSF50156">
    <property type="entry name" value="PDZ domain-like"/>
    <property type="match status" value="4"/>
</dbReference>
<proteinExistence type="inferred from homology"/>
<dbReference type="PROSITE" id="PS50106">
    <property type="entry name" value="PDZ"/>
    <property type="match status" value="3"/>
</dbReference>
<dbReference type="Proteomes" id="UP001371305">
    <property type="component" value="Unassembled WGS sequence"/>
</dbReference>
<feature type="signal peptide" evidence="4">
    <location>
        <begin position="1"/>
        <end position="25"/>
    </location>
</feature>
<evidence type="ECO:0000259" key="5">
    <source>
        <dbReference type="PROSITE" id="PS50106"/>
    </source>
</evidence>
<feature type="domain" description="PDZ" evidence="5">
    <location>
        <begin position="244"/>
        <end position="340"/>
    </location>
</feature>
<dbReference type="InterPro" id="IPR043504">
    <property type="entry name" value="Peptidase_S1_PA_chymotrypsin"/>
</dbReference>
<reference evidence="6 7" key="1">
    <citation type="submission" date="2024-04" db="EMBL/GenBank/DDBJ databases">
        <title>Luteolibacter sp. isolated from soil.</title>
        <authorList>
            <person name="An J."/>
        </authorList>
    </citation>
    <scope>NUCLEOTIDE SEQUENCE [LARGE SCALE GENOMIC DNA]</scope>
    <source>
        <strain evidence="6 7">Y139</strain>
    </source>
</reference>
<keyword evidence="7" id="KW-1185">Reference proteome</keyword>
<accession>A0ABU9B2Q3</accession>
<comment type="caution">
    <text evidence="6">The sequence shown here is derived from an EMBL/GenBank/DDBJ whole genome shotgun (WGS) entry which is preliminary data.</text>
</comment>
<keyword evidence="3" id="KW-0378">Hydrolase</keyword>
<feature type="domain" description="PDZ" evidence="5">
    <location>
        <begin position="353"/>
        <end position="422"/>
    </location>
</feature>
<keyword evidence="2" id="KW-0645">Protease</keyword>
<keyword evidence="4" id="KW-0732">Signal</keyword>
<dbReference type="InterPro" id="IPR009003">
    <property type="entry name" value="Peptidase_S1_PA"/>
</dbReference>
<dbReference type="Pfam" id="PF13180">
    <property type="entry name" value="PDZ_2"/>
    <property type="match status" value="2"/>
</dbReference>